<dbReference type="Proteomes" id="UP001428341">
    <property type="component" value="Unassembled WGS sequence"/>
</dbReference>
<accession>A0AAP0MWS6</accession>
<gene>
    <name evidence="1" type="ORF">WN944_012029</name>
</gene>
<protein>
    <submittedName>
        <fullName evidence="1">Uncharacterized protein</fullName>
    </submittedName>
</protein>
<keyword evidence="2" id="KW-1185">Reference proteome</keyword>
<organism evidence="1 2">
    <name type="scientific">Citrus x changshan-huyou</name>
    <dbReference type="NCBI Taxonomy" id="2935761"/>
    <lineage>
        <taxon>Eukaryota</taxon>
        <taxon>Viridiplantae</taxon>
        <taxon>Streptophyta</taxon>
        <taxon>Embryophyta</taxon>
        <taxon>Tracheophyta</taxon>
        <taxon>Spermatophyta</taxon>
        <taxon>Magnoliopsida</taxon>
        <taxon>eudicotyledons</taxon>
        <taxon>Gunneridae</taxon>
        <taxon>Pentapetalae</taxon>
        <taxon>rosids</taxon>
        <taxon>malvids</taxon>
        <taxon>Sapindales</taxon>
        <taxon>Rutaceae</taxon>
        <taxon>Aurantioideae</taxon>
        <taxon>Citrus</taxon>
    </lineage>
</organism>
<proteinExistence type="predicted"/>
<dbReference type="EMBL" id="JBCGBO010000002">
    <property type="protein sequence ID" value="KAK9223584.1"/>
    <property type="molecule type" value="Genomic_DNA"/>
</dbReference>
<reference evidence="1 2" key="1">
    <citation type="submission" date="2024-05" db="EMBL/GenBank/DDBJ databases">
        <title>Haplotype-resolved chromosome-level genome assembly of Huyou (Citrus changshanensis).</title>
        <authorList>
            <person name="Miao C."/>
            <person name="Chen W."/>
            <person name="Wu Y."/>
            <person name="Wang L."/>
            <person name="Zhao S."/>
            <person name="Grierson D."/>
            <person name="Xu C."/>
            <person name="Chen K."/>
        </authorList>
    </citation>
    <scope>NUCLEOTIDE SEQUENCE [LARGE SCALE GENOMIC DNA]</scope>
    <source>
        <strain evidence="1">01-14</strain>
        <tissue evidence="1">Leaf</tissue>
    </source>
</reference>
<name>A0AAP0MWS6_9ROSI</name>
<evidence type="ECO:0000313" key="2">
    <source>
        <dbReference type="Proteomes" id="UP001428341"/>
    </source>
</evidence>
<comment type="caution">
    <text evidence="1">The sequence shown here is derived from an EMBL/GenBank/DDBJ whole genome shotgun (WGS) entry which is preliminary data.</text>
</comment>
<sequence>MRILQSFPVLKPLQGFKLPQWTTEEAKKKRVPALPWMRSPIEMNPLEDYPL</sequence>
<evidence type="ECO:0000313" key="1">
    <source>
        <dbReference type="EMBL" id="KAK9223584.1"/>
    </source>
</evidence>
<dbReference type="AlphaFoldDB" id="A0AAP0MWS6"/>